<name>A0A1E5TDT7_9FLAO</name>
<evidence type="ECO:0000259" key="2">
    <source>
        <dbReference type="Pfam" id="PF14020"/>
    </source>
</evidence>
<protein>
    <recommendedName>
        <fullName evidence="2">DUF4236 domain-containing protein</fullName>
    </recommendedName>
</protein>
<keyword evidence="4" id="KW-1185">Reference proteome</keyword>
<sequence length="82" mass="8888">MGFKFQKRIKLGKNIGINISKSGVTPSYRSKKGSISTKGYSIKTGISGLTYRKGFSKSKNNGCLVILMVFLILGSLTIIAQL</sequence>
<comment type="caution">
    <text evidence="3">The sequence shown here is derived from an EMBL/GenBank/DDBJ whole genome shotgun (WGS) entry which is preliminary data.</text>
</comment>
<keyword evidence="1" id="KW-1133">Transmembrane helix</keyword>
<reference evidence="3 4" key="1">
    <citation type="submission" date="2016-05" db="EMBL/GenBank/DDBJ databases">
        <title>Draft Genome Sequence of Algibacter sp. Strain SK-16 Isolated from the Surface Water of Aburatsubo Inlet.</title>
        <authorList>
            <person name="Wong S.-K."/>
            <person name="Yoshizawa S."/>
            <person name="Nakajima Y."/>
            <person name="Ogura Y."/>
            <person name="Tetsuya H."/>
            <person name="Hamasaki K."/>
        </authorList>
    </citation>
    <scope>NUCLEOTIDE SEQUENCE [LARGE SCALE GENOMIC DNA]</scope>
    <source>
        <strain evidence="3 4">SK-16</strain>
    </source>
</reference>
<accession>A0A1E5TDT7</accession>
<feature type="transmembrane region" description="Helical" evidence="1">
    <location>
        <begin position="62"/>
        <end position="80"/>
    </location>
</feature>
<evidence type="ECO:0000313" key="4">
    <source>
        <dbReference type="Proteomes" id="UP000095713"/>
    </source>
</evidence>
<dbReference type="InterPro" id="IPR025330">
    <property type="entry name" value="DUF4236"/>
</dbReference>
<proteinExistence type="predicted"/>
<keyword evidence="1" id="KW-0472">Membrane</keyword>
<dbReference type="Proteomes" id="UP000095713">
    <property type="component" value="Unassembled WGS sequence"/>
</dbReference>
<dbReference type="EMBL" id="MDJD01000007">
    <property type="protein sequence ID" value="OEK09511.1"/>
    <property type="molecule type" value="Genomic_DNA"/>
</dbReference>
<dbReference type="RefSeq" id="WP_069828948.1">
    <property type="nucleotide sequence ID" value="NZ_MDJD01000007.1"/>
</dbReference>
<dbReference type="Pfam" id="PF14020">
    <property type="entry name" value="DUF4236"/>
    <property type="match status" value="1"/>
</dbReference>
<evidence type="ECO:0000313" key="3">
    <source>
        <dbReference type="EMBL" id="OEK09511.1"/>
    </source>
</evidence>
<organism evidence="3 4">
    <name type="scientific">Flavivirga aquatica</name>
    <dbReference type="NCBI Taxonomy" id="1849968"/>
    <lineage>
        <taxon>Bacteria</taxon>
        <taxon>Pseudomonadati</taxon>
        <taxon>Bacteroidota</taxon>
        <taxon>Flavobacteriia</taxon>
        <taxon>Flavobacteriales</taxon>
        <taxon>Flavobacteriaceae</taxon>
        <taxon>Flavivirga</taxon>
    </lineage>
</organism>
<dbReference type="STRING" id="1849968.A8C32_12445"/>
<feature type="domain" description="DUF4236" evidence="2">
    <location>
        <begin position="3"/>
        <end position="52"/>
    </location>
</feature>
<keyword evidence="1" id="KW-0812">Transmembrane</keyword>
<evidence type="ECO:0000256" key="1">
    <source>
        <dbReference type="SAM" id="Phobius"/>
    </source>
</evidence>
<gene>
    <name evidence="3" type="ORF">A8C32_12445</name>
</gene>
<dbReference type="AlphaFoldDB" id="A0A1E5TDT7"/>